<feature type="region of interest" description="Disordered" evidence="1">
    <location>
        <begin position="55"/>
        <end position="76"/>
    </location>
</feature>
<dbReference type="AlphaFoldDB" id="A0AA35V8L4"/>
<evidence type="ECO:0000313" key="3">
    <source>
        <dbReference type="Proteomes" id="UP001177003"/>
    </source>
</evidence>
<dbReference type="Proteomes" id="UP001177003">
    <property type="component" value="Chromosome 1"/>
</dbReference>
<accession>A0AA35V8L4</accession>
<evidence type="ECO:0000313" key="2">
    <source>
        <dbReference type="EMBL" id="CAI9268926.1"/>
    </source>
</evidence>
<evidence type="ECO:0000256" key="1">
    <source>
        <dbReference type="SAM" id="MobiDB-lite"/>
    </source>
</evidence>
<name>A0AA35V8L4_LACSI</name>
<keyword evidence="3" id="KW-1185">Reference proteome</keyword>
<proteinExistence type="predicted"/>
<sequence>MLQTYVAVIEHSYGIILFEKKNIEKALKNGIEKFPDSLMLKEWYEIKNELFKKEKKADNGGVNSNEAGFEGDNNEGDAYGGNEEGFSLVRGLVVYGDMHDYGGGFSTPNVEKAPEILDASLSVDRTQRMFDSMLELHLKSLPKQEKLKDIGLVFFPVVDKSKYYLICFDLRVPIYYIIDHVIKIDSVEDIYGGKPVHVV</sequence>
<protein>
    <submittedName>
        <fullName evidence="2">Uncharacterized protein</fullName>
    </submittedName>
</protein>
<organism evidence="2 3">
    <name type="scientific">Lactuca saligna</name>
    <name type="common">Willowleaf lettuce</name>
    <dbReference type="NCBI Taxonomy" id="75948"/>
    <lineage>
        <taxon>Eukaryota</taxon>
        <taxon>Viridiplantae</taxon>
        <taxon>Streptophyta</taxon>
        <taxon>Embryophyta</taxon>
        <taxon>Tracheophyta</taxon>
        <taxon>Spermatophyta</taxon>
        <taxon>Magnoliopsida</taxon>
        <taxon>eudicotyledons</taxon>
        <taxon>Gunneridae</taxon>
        <taxon>Pentapetalae</taxon>
        <taxon>asterids</taxon>
        <taxon>campanulids</taxon>
        <taxon>Asterales</taxon>
        <taxon>Asteraceae</taxon>
        <taxon>Cichorioideae</taxon>
        <taxon>Cichorieae</taxon>
        <taxon>Lactucinae</taxon>
        <taxon>Lactuca</taxon>
    </lineage>
</organism>
<reference evidence="2" key="1">
    <citation type="submission" date="2023-04" db="EMBL/GenBank/DDBJ databases">
        <authorList>
            <person name="Vijverberg K."/>
            <person name="Xiong W."/>
            <person name="Schranz E."/>
        </authorList>
    </citation>
    <scope>NUCLEOTIDE SEQUENCE</scope>
</reference>
<gene>
    <name evidence="2" type="ORF">LSALG_LOCUS9324</name>
</gene>
<dbReference type="EMBL" id="OX465077">
    <property type="protein sequence ID" value="CAI9268926.1"/>
    <property type="molecule type" value="Genomic_DNA"/>
</dbReference>